<gene>
    <name evidence="7" type="primary">KRT4</name>
</gene>
<accession>A0AAR2LIZ9</accession>
<keyword evidence="2" id="KW-0547">Nucleotide-binding</keyword>
<dbReference type="GO" id="GO:0005525">
    <property type="term" value="F:GTP binding"/>
    <property type="evidence" value="ECO:0007669"/>
    <property type="project" value="UniProtKB-KW"/>
</dbReference>
<dbReference type="Proteomes" id="UP001501920">
    <property type="component" value="Chromosome 19"/>
</dbReference>
<dbReference type="InterPro" id="IPR045058">
    <property type="entry name" value="GIMA/IAN/Toc"/>
</dbReference>
<dbReference type="PANTHER" id="PTHR10903">
    <property type="entry name" value="GTPASE, IMAP FAMILY MEMBER-RELATED"/>
    <property type="match status" value="1"/>
</dbReference>
<evidence type="ECO:0000313" key="7">
    <source>
        <dbReference type="Ensembl" id="ENSPNAP00000074311.1"/>
    </source>
</evidence>
<evidence type="ECO:0000259" key="6">
    <source>
        <dbReference type="PROSITE" id="PS51720"/>
    </source>
</evidence>
<dbReference type="CDD" id="cd01852">
    <property type="entry name" value="AIG1"/>
    <property type="match status" value="1"/>
</dbReference>
<dbReference type="Pfam" id="PF04548">
    <property type="entry name" value="AIG1"/>
    <property type="match status" value="1"/>
</dbReference>
<name>A0AAR2LIZ9_PYGNA</name>
<feature type="region of interest" description="Disordered" evidence="4">
    <location>
        <begin position="1"/>
        <end position="64"/>
    </location>
</feature>
<evidence type="ECO:0000313" key="8">
    <source>
        <dbReference type="Proteomes" id="UP001501920"/>
    </source>
</evidence>
<feature type="domain" description="AIG1-type G" evidence="6">
    <location>
        <begin position="98"/>
        <end position="299"/>
    </location>
</feature>
<evidence type="ECO:0000256" key="5">
    <source>
        <dbReference type="SAM" id="Phobius"/>
    </source>
</evidence>
<dbReference type="PANTHER" id="PTHR10903:SF182">
    <property type="entry name" value="GTPASE IMAP FAMILY MEMBER 4"/>
    <property type="match status" value="1"/>
</dbReference>
<feature type="transmembrane region" description="Helical" evidence="5">
    <location>
        <begin position="449"/>
        <end position="471"/>
    </location>
</feature>
<comment type="similarity">
    <text evidence="1">Belongs to the TRAFAC class TrmE-Era-EngA-EngB-Septin-like GTPase superfamily. AIG1/Toc34/Toc159-like paraseptin GTPase family. IAN subfamily.</text>
</comment>
<reference evidence="7" key="3">
    <citation type="submission" date="2025-09" db="UniProtKB">
        <authorList>
            <consortium name="Ensembl"/>
        </authorList>
    </citation>
    <scope>IDENTIFICATION</scope>
</reference>
<dbReference type="InterPro" id="IPR006703">
    <property type="entry name" value="G_AIG1"/>
</dbReference>
<dbReference type="GeneTree" id="ENSGT01140000282522"/>
<dbReference type="AlphaFoldDB" id="A0AAR2LIZ9"/>
<feature type="compositionally biased region" description="Polar residues" evidence="4">
    <location>
        <begin position="19"/>
        <end position="31"/>
    </location>
</feature>
<reference evidence="7 8" key="1">
    <citation type="submission" date="2020-10" db="EMBL/GenBank/DDBJ databases">
        <title>Pygocentrus nattereri (red-bellied piranha) genome, fPygNat1, primary haplotype.</title>
        <authorList>
            <person name="Myers G."/>
            <person name="Meyer A."/>
            <person name="Karagic N."/>
            <person name="Pippel M."/>
            <person name="Winkler S."/>
            <person name="Tracey A."/>
            <person name="Wood J."/>
            <person name="Formenti G."/>
            <person name="Howe K."/>
            <person name="Fedrigo O."/>
            <person name="Jarvis E.D."/>
        </authorList>
    </citation>
    <scope>NUCLEOTIDE SEQUENCE [LARGE SCALE GENOMIC DNA]</scope>
</reference>
<reference evidence="7" key="2">
    <citation type="submission" date="2025-08" db="UniProtKB">
        <authorList>
            <consortium name="Ensembl"/>
        </authorList>
    </citation>
    <scope>IDENTIFICATION</scope>
</reference>
<dbReference type="SUPFAM" id="SSF52540">
    <property type="entry name" value="P-loop containing nucleoside triphosphate hydrolases"/>
    <property type="match status" value="1"/>
</dbReference>
<evidence type="ECO:0000256" key="2">
    <source>
        <dbReference type="ARBA" id="ARBA00022741"/>
    </source>
</evidence>
<feature type="compositionally biased region" description="Basic and acidic residues" evidence="4">
    <location>
        <begin position="326"/>
        <end position="348"/>
    </location>
</feature>
<sequence>MDSSFKGREHLRRHPKPGSSRNQPQTGTSVPSDKIVPSKHPEINVSQAENFSMVPSKRNTTKTEQLSTQIGPHQITGSAMSSCSLAGFAQSHPNSAVPTQLRLVLVGRTGAGKSATGNTILGEKCFKSQLSMSSVTKECKKESAVVQGQSLALIDTPGWFDTSLNQKEVETEVIRCLAMCSPGPHAFLLIIPITRFTGEQQQTVEMIQKTFQNMADHTIIIFTHADLLKKEGKSFEQFISEQDNRIQKLVEQFGSRFLAFNNDDPESQDQVTQLLKKLHELLEQNKYHHFTNQGTQIVNEAMAALKLKQEAVTAESIKRAKQSVRQKGEDRREKISKALEKDRQETERRRQHVQTKISQIIEELVKESESPSSDPRRLKRLEESLQRENENFVNLDEEQEKRIMEAEEERNELDVWIQEEEQRVEEAEKEKASKDDGSRWYQDPFYFSILKYLVIFMGGAGFGFGFAPMVLGFMAPAAPVGLAAELATLVGPELAAALTAAVGKAAPLIASQCSIQ</sequence>
<dbReference type="FunFam" id="3.40.50.300:FF:002274">
    <property type="entry name" value="Si:dkeyp-69e1.8"/>
    <property type="match status" value="1"/>
</dbReference>
<evidence type="ECO:0000256" key="4">
    <source>
        <dbReference type="SAM" id="MobiDB-lite"/>
    </source>
</evidence>
<feature type="region of interest" description="Disordered" evidence="4">
    <location>
        <begin position="316"/>
        <end position="354"/>
    </location>
</feature>
<keyword evidence="3" id="KW-0342">GTP-binding</keyword>
<keyword evidence="5" id="KW-0472">Membrane</keyword>
<dbReference type="InterPro" id="IPR027417">
    <property type="entry name" value="P-loop_NTPase"/>
</dbReference>
<dbReference type="PROSITE" id="PS51720">
    <property type="entry name" value="G_AIG1"/>
    <property type="match status" value="1"/>
</dbReference>
<keyword evidence="8" id="KW-1185">Reference proteome</keyword>
<proteinExistence type="inferred from homology"/>
<evidence type="ECO:0000256" key="3">
    <source>
        <dbReference type="ARBA" id="ARBA00023134"/>
    </source>
</evidence>
<dbReference type="Gene3D" id="3.40.50.300">
    <property type="entry name" value="P-loop containing nucleotide triphosphate hydrolases"/>
    <property type="match status" value="1"/>
</dbReference>
<keyword evidence="5" id="KW-1133">Transmembrane helix</keyword>
<keyword evidence="5" id="KW-0812">Transmembrane</keyword>
<dbReference type="Ensembl" id="ENSPNAT00000066015.1">
    <property type="protein sequence ID" value="ENSPNAP00000074311.1"/>
    <property type="gene ID" value="ENSPNAG00000036042.1"/>
</dbReference>
<protein>
    <recommendedName>
        <fullName evidence="6">AIG1-type G domain-containing protein</fullName>
    </recommendedName>
</protein>
<organism evidence="7 8">
    <name type="scientific">Pygocentrus nattereri</name>
    <name type="common">Red-bellied piranha</name>
    <dbReference type="NCBI Taxonomy" id="42514"/>
    <lineage>
        <taxon>Eukaryota</taxon>
        <taxon>Metazoa</taxon>
        <taxon>Chordata</taxon>
        <taxon>Craniata</taxon>
        <taxon>Vertebrata</taxon>
        <taxon>Euteleostomi</taxon>
        <taxon>Actinopterygii</taxon>
        <taxon>Neopterygii</taxon>
        <taxon>Teleostei</taxon>
        <taxon>Ostariophysi</taxon>
        <taxon>Characiformes</taxon>
        <taxon>Characoidei</taxon>
        <taxon>Pygocentrus</taxon>
    </lineage>
</organism>
<evidence type="ECO:0000256" key="1">
    <source>
        <dbReference type="ARBA" id="ARBA00008535"/>
    </source>
</evidence>